<dbReference type="GO" id="GO:0047150">
    <property type="term" value="F:betaine-homocysteine S-methyltransferase activity"/>
    <property type="evidence" value="ECO:0007669"/>
    <property type="project" value="TreeGrafter"/>
</dbReference>
<dbReference type="PANTHER" id="PTHR46120">
    <property type="entry name" value="BETAINE--HOMOCYSTEINE S-METHYLTRANSFERASE 1"/>
    <property type="match status" value="1"/>
</dbReference>
<dbReference type="InterPro" id="IPR036589">
    <property type="entry name" value="HCY_dom_sf"/>
</dbReference>
<protein>
    <submittedName>
        <fullName evidence="7">Betaine--homocysteine S-methyltransferase 1</fullName>
    </submittedName>
</protein>
<dbReference type="InterPro" id="IPR051524">
    <property type="entry name" value="BHMT"/>
</dbReference>
<dbReference type="Pfam" id="PF02574">
    <property type="entry name" value="S-methyl_trans"/>
    <property type="match status" value="1"/>
</dbReference>
<gene>
    <name evidence="7" type="ORF">PACLA_8A077984</name>
</gene>
<keyword evidence="8" id="KW-1185">Reference proteome</keyword>
<dbReference type="PANTHER" id="PTHR46120:SF1">
    <property type="entry name" value="HCY-BINDING DOMAIN-CONTAINING PROTEIN"/>
    <property type="match status" value="1"/>
</dbReference>
<dbReference type="InterPro" id="IPR003726">
    <property type="entry name" value="HCY_dom"/>
</dbReference>
<evidence type="ECO:0000256" key="1">
    <source>
        <dbReference type="ARBA" id="ARBA00005137"/>
    </source>
</evidence>
<dbReference type="Proteomes" id="UP001152795">
    <property type="component" value="Unassembled WGS sequence"/>
</dbReference>
<dbReference type="GO" id="GO:0009086">
    <property type="term" value="P:methionine biosynthetic process"/>
    <property type="evidence" value="ECO:0007669"/>
    <property type="project" value="InterPro"/>
</dbReference>
<feature type="binding site" evidence="6">
    <location>
        <position position="243"/>
    </location>
    <ligand>
        <name>Zn(2+)</name>
        <dbReference type="ChEBI" id="CHEBI:29105"/>
    </ligand>
</feature>
<evidence type="ECO:0000256" key="2">
    <source>
        <dbReference type="ARBA" id="ARBA00022603"/>
    </source>
</evidence>
<comment type="pathway">
    <text evidence="1">Amino-acid biosynthesis; L-methionine biosynthesis via de novo pathway; L-methionine from L-homocysteine (BhmT route): step 1/1.</text>
</comment>
<dbReference type="PROSITE" id="PS50970">
    <property type="entry name" value="HCY"/>
    <property type="match status" value="1"/>
</dbReference>
<dbReference type="UniPathway" id="UPA00051">
    <property type="reaction ID" value="UER00083"/>
</dbReference>
<comment type="cofactor">
    <cofactor evidence="6">
        <name>Zn(2+)</name>
        <dbReference type="ChEBI" id="CHEBI:29105"/>
    </cofactor>
    <text evidence="6">Binds 1 zinc ion per subunit.</text>
</comment>
<keyword evidence="3" id="KW-0808">Transferase</keyword>
<sequence>MAAKILHFPRYSRFPKGFAIPFGQFISKRKPRYSSSSSEVRSQTILERLNAGEILIGDGGYITEMERRGYATAGLWTPEVNVEHPHAVEGLHHEFARAGSDILQAFTFYANDNLDRAQTGGRNEVNESACRIVKKVAAQYNCLWAGGLSTTIIYGHGGSKQDVQQYFREQAEIFVRHDSDFLIAEYFHICEEAEWAVEVLKETGKSVLASLCITSQSDYKGVPTDECAVRLVKAGADVIGVNCKFDPPESLKAVAKMKEGLEKAGLKAHLMFQPLGFHCPDADNKNGYLTLPEFPYALEPRQLTRWDVHKLTRSAYDLGVRYFGGCCGFKAYHIRAISEELEKERGTKAASSGKHKPFKSLFSSTLNHVERNEEYWLNLKPASGRLFCPSYTKPLNTKNQ</sequence>
<dbReference type="EMBL" id="CACRXK020000714">
    <property type="protein sequence ID" value="CAB3984271.1"/>
    <property type="molecule type" value="Genomic_DNA"/>
</dbReference>
<feature type="binding site" evidence="6">
    <location>
        <position position="326"/>
    </location>
    <ligand>
        <name>Zn(2+)</name>
        <dbReference type="ChEBI" id="CHEBI:29105"/>
    </ligand>
</feature>
<dbReference type="InterPro" id="IPR017226">
    <property type="entry name" value="BHMT-like"/>
</dbReference>
<keyword evidence="2" id="KW-0489">Methyltransferase</keyword>
<name>A0A6S7GGV2_PARCT</name>
<organism evidence="7 8">
    <name type="scientific">Paramuricea clavata</name>
    <name type="common">Red gorgonian</name>
    <name type="synonym">Violescent sea-whip</name>
    <dbReference type="NCBI Taxonomy" id="317549"/>
    <lineage>
        <taxon>Eukaryota</taxon>
        <taxon>Metazoa</taxon>
        <taxon>Cnidaria</taxon>
        <taxon>Anthozoa</taxon>
        <taxon>Octocorallia</taxon>
        <taxon>Malacalcyonacea</taxon>
        <taxon>Plexauridae</taxon>
        <taxon>Paramuricea</taxon>
    </lineage>
</organism>
<reference evidence="7" key="1">
    <citation type="submission" date="2020-04" db="EMBL/GenBank/DDBJ databases">
        <authorList>
            <person name="Alioto T."/>
            <person name="Alioto T."/>
            <person name="Gomez Garrido J."/>
        </authorList>
    </citation>
    <scope>NUCLEOTIDE SEQUENCE</scope>
    <source>
        <strain evidence="7">A484AB</strain>
    </source>
</reference>
<accession>A0A6S7GGV2</accession>
<dbReference type="AlphaFoldDB" id="A0A6S7GGV2"/>
<evidence type="ECO:0000256" key="4">
    <source>
        <dbReference type="ARBA" id="ARBA00022723"/>
    </source>
</evidence>
<evidence type="ECO:0000256" key="3">
    <source>
        <dbReference type="ARBA" id="ARBA00022679"/>
    </source>
</evidence>
<comment type="caution">
    <text evidence="7">The sequence shown here is derived from an EMBL/GenBank/DDBJ whole genome shotgun (WGS) entry which is preliminary data.</text>
</comment>
<proteinExistence type="predicted"/>
<keyword evidence="5 6" id="KW-0862">Zinc</keyword>
<evidence type="ECO:0000256" key="6">
    <source>
        <dbReference type="PIRSR" id="PIRSR037505-2"/>
    </source>
</evidence>
<dbReference type="SUPFAM" id="SSF82282">
    <property type="entry name" value="Homocysteine S-methyltransferase"/>
    <property type="match status" value="1"/>
</dbReference>
<dbReference type="GO" id="GO:0008270">
    <property type="term" value="F:zinc ion binding"/>
    <property type="evidence" value="ECO:0007669"/>
    <property type="project" value="InterPro"/>
</dbReference>
<dbReference type="GO" id="GO:0032259">
    <property type="term" value="P:methylation"/>
    <property type="evidence" value="ECO:0007669"/>
    <property type="project" value="UniProtKB-KW"/>
</dbReference>
<dbReference type="OrthoDB" id="261426at2759"/>
<dbReference type="PIRSF" id="PIRSF037505">
    <property type="entry name" value="Betaine_HMT"/>
    <property type="match status" value="1"/>
</dbReference>
<dbReference type="Gene3D" id="3.20.20.330">
    <property type="entry name" value="Homocysteine-binding-like domain"/>
    <property type="match status" value="1"/>
</dbReference>
<feature type="binding site" evidence="6">
    <location>
        <position position="327"/>
    </location>
    <ligand>
        <name>Zn(2+)</name>
        <dbReference type="ChEBI" id="CHEBI:29105"/>
    </ligand>
</feature>
<evidence type="ECO:0000256" key="5">
    <source>
        <dbReference type="ARBA" id="ARBA00022833"/>
    </source>
</evidence>
<keyword evidence="4 6" id="KW-0479">Metal-binding</keyword>
<evidence type="ECO:0000313" key="7">
    <source>
        <dbReference type="EMBL" id="CAB3984271.1"/>
    </source>
</evidence>
<evidence type="ECO:0000313" key="8">
    <source>
        <dbReference type="Proteomes" id="UP001152795"/>
    </source>
</evidence>